<evidence type="ECO:0000256" key="1">
    <source>
        <dbReference type="ARBA" id="ARBA00007812"/>
    </source>
</evidence>
<dbReference type="InterPro" id="IPR012000">
    <property type="entry name" value="Thiamin_PyroP_enz_cen_dom"/>
</dbReference>
<evidence type="ECO:0000259" key="4">
    <source>
        <dbReference type="Pfam" id="PF00205"/>
    </source>
</evidence>
<dbReference type="InterPro" id="IPR029061">
    <property type="entry name" value="THDP-binding"/>
</dbReference>
<feature type="domain" description="Thiamine pyrophosphate enzyme N-terminal TPP-binding" evidence="6">
    <location>
        <begin position="4"/>
        <end position="113"/>
    </location>
</feature>
<gene>
    <name evidence="7" type="primary">mdlC_2</name>
    <name evidence="7" type="ORF">GCM10023322_77340</name>
</gene>
<evidence type="ECO:0000259" key="5">
    <source>
        <dbReference type="Pfam" id="PF02775"/>
    </source>
</evidence>
<feature type="domain" description="Thiamine pyrophosphate enzyme central" evidence="4">
    <location>
        <begin position="194"/>
        <end position="327"/>
    </location>
</feature>
<comment type="caution">
    <text evidence="7">The sequence shown here is derived from an EMBL/GenBank/DDBJ whole genome shotgun (WGS) entry which is preliminary data.</text>
</comment>
<evidence type="ECO:0000313" key="8">
    <source>
        <dbReference type="Proteomes" id="UP001501570"/>
    </source>
</evidence>
<proteinExistence type="inferred from homology"/>
<dbReference type="InterPro" id="IPR012001">
    <property type="entry name" value="Thiamin_PyroP_enz_TPP-bd_dom"/>
</dbReference>
<dbReference type="SUPFAM" id="SSF52467">
    <property type="entry name" value="DHS-like NAD/FAD-binding domain"/>
    <property type="match status" value="1"/>
</dbReference>
<comment type="similarity">
    <text evidence="1 3">Belongs to the TPP enzyme family.</text>
</comment>
<dbReference type="Pfam" id="PF02776">
    <property type="entry name" value="TPP_enzyme_N"/>
    <property type="match status" value="1"/>
</dbReference>
<keyword evidence="2 3" id="KW-0786">Thiamine pyrophosphate</keyword>
<dbReference type="CDD" id="cd07035">
    <property type="entry name" value="TPP_PYR_POX_like"/>
    <property type="match status" value="1"/>
</dbReference>
<evidence type="ECO:0000259" key="6">
    <source>
        <dbReference type="Pfam" id="PF02776"/>
    </source>
</evidence>
<dbReference type="InterPro" id="IPR011766">
    <property type="entry name" value="TPP_enzyme_TPP-bd"/>
</dbReference>
<accession>A0ABP9SQ58</accession>
<dbReference type="Gene3D" id="3.40.50.1220">
    <property type="entry name" value="TPP-binding domain"/>
    <property type="match status" value="1"/>
</dbReference>
<sequence>MDRTVTDALLDLVVDWGVTHLFTCPGSTEASVLDALVDRKDLELVLTTHEGVTVSIADGLSRITGDPSLAYLHANVGLTNGLANLYAAQLAHSPVVVLNGLKSTAVQSRDGFTTARHTRDLVAQFVKDDWQSLTDGAVIEDVNRAFGLAVAEPAGPVWVGLSQDLLTGPAGAATDDTRPHRVDTRVAPPAATLASAARLLGEARAPVLIAGNEVGRAGAVPAMVALSERLGAPVLMEERRGFERAGFPTGHPHYRGEYDVDHPLVQAADVLFFAGARVFHEFEATRRPALPPGASVLHSHPDARELGRVRGVDVGLVGDQRLVLEELARLLAGRAPTPLPPAGPHPAAAPDPAPGRLAAGVLRPVDAVRAITEALAGSTLVGDATTAGGLLQRYADKPSPESFFTTSSGSLGWGMGAALGIKLGLPHRHVAAVLGDGVFQFGIQALWTAARYNIPVSYVVLNNERYAAVGAALRRFNGRAVATNTYPGTDLAGPRIAEVSTAFGVPGVRVSGLRELRDELRAARSAQGPVLIEVMTDPDDFGP</sequence>
<dbReference type="PANTHER" id="PTHR18968">
    <property type="entry name" value="THIAMINE PYROPHOSPHATE ENZYMES"/>
    <property type="match status" value="1"/>
</dbReference>
<organism evidence="7 8">
    <name type="scientific">Rugosimonospora acidiphila</name>
    <dbReference type="NCBI Taxonomy" id="556531"/>
    <lineage>
        <taxon>Bacteria</taxon>
        <taxon>Bacillati</taxon>
        <taxon>Actinomycetota</taxon>
        <taxon>Actinomycetes</taxon>
        <taxon>Micromonosporales</taxon>
        <taxon>Micromonosporaceae</taxon>
        <taxon>Rugosimonospora</taxon>
    </lineage>
</organism>
<dbReference type="Pfam" id="PF02775">
    <property type="entry name" value="TPP_enzyme_C"/>
    <property type="match status" value="1"/>
</dbReference>
<dbReference type="Proteomes" id="UP001501570">
    <property type="component" value="Unassembled WGS sequence"/>
</dbReference>
<dbReference type="EMBL" id="BAABJQ010000041">
    <property type="protein sequence ID" value="GAA5200138.1"/>
    <property type="molecule type" value="Genomic_DNA"/>
</dbReference>
<evidence type="ECO:0000256" key="2">
    <source>
        <dbReference type="ARBA" id="ARBA00023052"/>
    </source>
</evidence>
<keyword evidence="8" id="KW-1185">Reference proteome</keyword>
<evidence type="ECO:0000313" key="7">
    <source>
        <dbReference type="EMBL" id="GAA5200138.1"/>
    </source>
</evidence>
<feature type="domain" description="Thiamine pyrophosphate enzyme TPP-binding" evidence="5">
    <location>
        <begin position="388"/>
        <end position="534"/>
    </location>
</feature>
<dbReference type="SUPFAM" id="SSF52518">
    <property type="entry name" value="Thiamin diphosphate-binding fold (THDP-binding)"/>
    <property type="match status" value="2"/>
</dbReference>
<name>A0ABP9SQ58_9ACTN</name>
<dbReference type="RefSeq" id="WP_345638302.1">
    <property type="nucleotide sequence ID" value="NZ_BAABJQ010000041.1"/>
</dbReference>
<dbReference type="Gene3D" id="3.40.50.970">
    <property type="match status" value="2"/>
</dbReference>
<evidence type="ECO:0000256" key="3">
    <source>
        <dbReference type="RuleBase" id="RU362132"/>
    </source>
</evidence>
<dbReference type="InterPro" id="IPR029035">
    <property type="entry name" value="DHS-like_NAD/FAD-binding_dom"/>
</dbReference>
<protein>
    <submittedName>
        <fullName evidence="7">Benzoylformate decarboxylase</fullName>
    </submittedName>
</protein>
<reference evidence="8" key="1">
    <citation type="journal article" date="2019" name="Int. J. Syst. Evol. Microbiol.">
        <title>The Global Catalogue of Microorganisms (GCM) 10K type strain sequencing project: providing services to taxonomists for standard genome sequencing and annotation.</title>
        <authorList>
            <consortium name="The Broad Institute Genomics Platform"/>
            <consortium name="The Broad Institute Genome Sequencing Center for Infectious Disease"/>
            <person name="Wu L."/>
            <person name="Ma J."/>
        </authorList>
    </citation>
    <scope>NUCLEOTIDE SEQUENCE [LARGE SCALE GENOMIC DNA]</scope>
    <source>
        <strain evidence="8">JCM 18304</strain>
    </source>
</reference>
<dbReference type="InterPro" id="IPR045229">
    <property type="entry name" value="TPP_enz"/>
</dbReference>
<dbReference type="CDD" id="cd02002">
    <property type="entry name" value="TPP_BFDC"/>
    <property type="match status" value="1"/>
</dbReference>
<dbReference type="Pfam" id="PF00205">
    <property type="entry name" value="TPP_enzyme_M"/>
    <property type="match status" value="1"/>
</dbReference>